<feature type="chain" id="PRO_5005583058" description="LRRNT domain-containing protein" evidence="4">
    <location>
        <begin position="31"/>
        <end position="115"/>
    </location>
</feature>
<sequence length="115" mass="12965">MPEYMFRHILSYKQTFVLILYTILVLEVHAGADICTKCSCKSNGNVDCGSRQLTSVPQPIPPTVENLNLRQNQIKTLPQGVFQNHPSLQKIDLRNNQITTMSHGAFENLPNLKSL</sequence>
<keyword evidence="2 4" id="KW-0732">Signal</keyword>
<dbReference type="OMA" id="DGTNINC"/>
<dbReference type="EMBL" id="KQ421440">
    <property type="protein sequence ID" value="KOF77457.1"/>
    <property type="molecule type" value="Genomic_DNA"/>
</dbReference>
<dbReference type="InterPro" id="IPR050328">
    <property type="entry name" value="Dev_Immune_Receptor"/>
</dbReference>
<dbReference type="STRING" id="37653.A0A0L8GKC4"/>
<keyword evidence="3" id="KW-0677">Repeat</keyword>
<dbReference type="InterPro" id="IPR003591">
    <property type="entry name" value="Leu-rich_rpt_typical-subtyp"/>
</dbReference>
<organism evidence="5">
    <name type="scientific">Octopus bimaculoides</name>
    <name type="common">California two-spotted octopus</name>
    <dbReference type="NCBI Taxonomy" id="37653"/>
    <lineage>
        <taxon>Eukaryota</taxon>
        <taxon>Metazoa</taxon>
        <taxon>Spiralia</taxon>
        <taxon>Lophotrochozoa</taxon>
        <taxon>Mollusca</taxon>
        <taxon>Cephalopoda</taxon>
        <taxon>Coleoidea</taxon>
        <taxon>Octopodiformes</taxon>
        <taxon>Octopoda</taxon>
        <taxon>Incirrata</taxon>
        <taxon>Octopodidae</taxon>
        <taxon>Octopus</taxon>
    </lineage>
</organism>
<dbReference type="InterPro" id="IPR032675">
    <property type="entry name" value="LRR_dom_sf"/>
</dbReference>
<dbReference type="Gene3D" id="3.80.10.10">
    <property type="entry name" value="Ribonuclease Inhibitor"/>
    <property type="match status" value="1"/>
</dbReference>
<dbReference type="KEGG" id="obi:106876262"/>
<gene>
    <name evidence="5" type="ORF">OCBIM_22032089mg</name>
</gene>
<keyword evidence="1" id="KW-0433">Leucine-rich repeat</keyword>
<dbReference type="Pfam" id="PF13855">
    <property type="entry name" value="LRR_8"/>
    <property type="match status" value="1"/>
</dbReference>
<dbReference type="SMART" id="SM00369">
    <property type="entry name" value="LRR_TYP"/>
    <property type="match status" value="2"/>
</dbReference>
<protein>
    <recommendedName>
        <fullName evidence="6">LRRNT domain-containing protein</fullName>
    </recommendedName>
</protein>
<evidence type="ECO:0000256" key="3">
    <source>
        <dbReference type="ARBA" id="ARBA00022737"/>
    </source>
</evidence>
<dbReference type="InterPro" id="IPR001611">
    <property type="entry name" value="Leu-rich_rpt"/>
</dbReference>
<dbReference type="PANTHER" id="PTHR24373:SF275">
    <property type="entry name" value="TIR DOMAIN-CONTAINING PROTEIN"/>
    <property type="match status" value="1"/>
</dbReference>
<dbReference type="PANTHER" id="PTHR24373">
    <property type="entry name" value="SLIT RELATED LEUCINE-RICH REPEAT NEURONAL PROTEIN"/>
    <property type="match status" value="1"/>
</dbReference>
<evidence type="ECO:0000256" key="4">
    <source>
        <dbReference type="SAM" id="SignalP"/>
    </source>
</evidence>
<feature type="signal peptide" evidence="4">
    <location>
        <begin position="1"/>
        <end position="30"/>
    </location>
</feature>
<reference evidence="5" key="1">
    <citation type="submission" date="2015-07" db="EMBL/GenBank/DDBJ databases">
        <title>MeaNS - Measles Nucleotide Surveillance Program.</title>
        <authorList>
            <person name="Tran T."/>
            <person name="Druce J."/>
        </authorList>
    </citation>
    <scope>NUCLEOTIDE SEQUENCE</scope>
    <source>
        <strain evidence="5">UCB-OBI-ISO-001</strain>
        <tissue evidence="5">Gonad</tissue>
    </source>
</reference>
<evidence type="ECO:0000313" key="5">
    <source>
        <dbReference type="EMBL" id="KOF77457.1"/>
    </source>
</evidence>
<dbReference type="AlphaFoldDB" id="A0A0L8GKC4"/>
<evidence type="ECO:0008006" key="6">
    <source>
        <dbReference type="Google" id="ProtNLM"/>
    </source>
</evidence>
<proteinExistence type="predicted"/>
<accession>A0A0L8GKC4</accession>
<name>A0A0L8GKC4_OCTBM</name>
<evidence type="ECO:0000256" key="1">
    <source>
        <dbReference type="ARBA" id="ARBA00022614"/>
    </source>
</evidence>
<evidence type="ECO:0000256" key="2">
    <source>
        <dbReference type="ARBA" id="ARBA00022729"/>
    </source>
</evidence>
<dbReference type="SUPFAM" id="SSF52058">
    <property type="entry name" value="L domain-like"/>
    <property type="match status" value="1"/>
</dbReference>
<dbReference type="OrthoDB" id="6152617at2759"/>